<comment type="similarity">
    <text evidence="2">Belongs to the cytochrome P450 family.</text>
</comment>
<organism evidence="9 10">
    <name type="scientific">Elsinoe batatas</name>
    <dbReference type="NCBI Taxonomy" id="2601811"/>
    <lineage>
        <taxon>Eukaryota</taxon>
        <taxon>Fungi</taxon>
        <taxon>Dikarya</taxon>
        <taxon>Ascomycota</taxon>
        <taxon>Pezizomycotina</taxon>
        <taxon>Dothideomycetes</taxon>
        <taxon>Dothideomycetidae</taxon>
        <taxon>Myriangiales</taxon>
        <taxon>Elsinoaceae</taxon>
        <taxon>Elsinoe</taxon>
    </lineage>
</organism>
<dbReference type="AlphaFoldDB" id="A0A8K0PDP1"/>
<dbReference type="Proteomes" id="UP000809789">
    <property type="component" value="Unassembled WGS sequence"/>
</dbReference>
<evidence type="ECO:0000256" key="8">
    <source>
        <dbReference type="SAM" id="Phobius"/>
    </source>
</evidence>
<evidence type="ECO:0000256" key="1">
    <source>
        <dbReference type="ARBA" id="ARBA00001971"/>
    </source>
</evidence>
<keyword evidence="5" id="KW-0560">Oxidoreductase</keyword>
<dbReference type="SUPFAM" id="SSF48264">
    <property type="entry name" value="Cytochrome P450"/>
    <property type="match status" value="1"/>
</dbReference>
<dbReference type="Gene3D" id="1.10.630.10">
    <property type="entry name" value="Cytochrome P450"/>
    <property type="match status" value="1"/>
</dbReference>
<sequence length="196" mass="22274">MAQIELSSISLTLVGGLIYVLFQIVQNLYSSPLSRYPGPFLARVTDLWAVWHGWRGDLAHTLAALHTKHGEFVRFGPNRLSINSSEALEKIYGFKANTLKSKQWYLNFASDPRHPATNTEVDPALHKRKRAFLNKGFTSTNMKLLEPKILDVVENWERRNEEGEGGIRSFLDGCTTVYRYEACLSTSHGYDRTGRI</sequence>
<dbReference type="GO" id="GO:0005506">
    <property type="term" value="F:iron ion binding"/>
    <property type="evidence" value="ECO:0007669"/>
    <property type="project" value="InterPro"/>
</dbReference>
<comment type="cofactor">
    <cofactor evidence="1">
        <name>heme</name>
        <dbReference type="ChEBI" id="CHEBI:30413"/>
    </cofactor>
</comment>
<keyword evidence="8" id="KW-1133">Transmembrane helix</keyword>
<keyword evidence="10" id="KW-1185">Reference proteome</keyword>
<accession>A0A8K0PDP1</accession>
<evidence type="ECO:0000256" key="5">
    <source>
        <dbReference type="ARBA" id="ARBA00023002"/>
    </source>
</evidence>
<evidence type="ECO:0000256" key="3">
    <source>
        <dbReference type="ARBA" id="ARBA00022617"/>
    </source>
</evidence>
<dbReference type="InterPro" id="IPR036396">
    <property type="entry name" value="Cyt_P450_sf"/>
</dbReference>
<evidence type="ECO:0000256" key="4">
    <source>
        <dbReference type="ARBA" id="ARBA00022723"/>
    </source>
</evidence>
<keyword evidence="8" id="KW-0472">Membrane</keyword>
<proteinExistence type="inferred from homology"/>
<name>A0A8K0PDP1_9PEZI</name>
<dbReference type="OrthoDB" id="1470350at2759"/>
<reference evidence="9" key="1">
    <citation type="submission" date="2021-07" db="EMBL/GenBank/DDBJ databases">
        <title>Elsinoe batatas strain:CRI-CJ2 Genome sequencing and assembly.</title>
        <authorList>
            <person name="Huang L."/>
        </authorList>
    </citation>
    <scope>NUCLEOTIDE SEQUENCE</scope>
    <source>
        <strain evidence="9">CRI-CJ2</strain>
    </source>
</reference>
<evidence type="ECO:0000256" key="6">
    <source>
        <dbReference type="ARBA" id="ARBA00023004"/>
    </source>
</evidence>
<keyword evidence="4" id="KW-0479">Metal-binding</keyword>
<dbReference type="InterPro" id="IPR050121">
    <property type="entry name" value="Cytochrome_P450_monoxygenase"/>
</dbReference>
<dbReference type="PANTHER" id="PTHR24305:SF237">
    <property type="entry name" value="CYTOCHROME P450 MONOOXYGENASE ATNE-RELATED"/>
    <property type="match status" value="1"/>
</dbReference>
<comment type="caution">
    <text evidence="9">The sequence shown here is derived from an EMBL/GenBank/DDBJ whole genome shotgun (WGS) entry which is preliminary data.</text>
</comment>
<dbReference type="PANTHER" id="PTHR24305">
    <property type="entry name" value="CYTOCHROME P450"/>
    <property type="match status" value="1"/>
</dbReference>
<keyword evidence="6" id="KW-0408">Iron</keyword>
<evidence type="ECO:0000313" key="10">
    <source>
        <dbReference type="Proteomes" id="UP000809789"/>
    </source>
</evidence>
<dbReference type="GO" id="GO:0016705">
    <property type="term" value="F:oxidoreductase activity, acting on paired donors, with incorporation or reduction of molecular oxygen"/>
    <property type="evidence" value="ECO:0007669"/>
    <property type="project" value="InterPro"/>
</dbReference>
<protein>
    <recommendedName>
        <fullName evidence="11">Cytochrome P450</fullName>
    </recommendedName>
</protein>
<keyword evidence="8" id="KW-0812">Transmembrane</keyword>
<evidence type="ECO:0000256" key="7">
    <source>
        <dbReference type="ARBA" id="ARBA00023033"/>
    </source>
</evidence>
<dbReference type="GO" id="GO:0004497">
    <property type="term" value="F:monooxygenase activity"/>
    <property type="evidence" value="ECO:0007669"/>
    <property type="project" value="UniProtKB-KW"/>
</dbReference>
<keyword evidence="7" id="KW-0503">Monooxygenase</keyword>
<keyword evidence="3" id="KW-0349">Heme</keyword>
<evidence type="ECO:0000313" key="9">
    <source>
        <dbReference type="EMBL" id="KAG8625921.1"/>
    </source>
</evidence>
<evidence type="ECO:0008006" key="11">
    <source>
        <dbReference type="Google" id="ProtNLM"/>
    </source>
</evidence>
<dbReference type="EMBL" id="JAESVG020000007">
    <property type="protein sequence ID" value="KAG8625921.1"/>
    <property type="molecule type" value="Genomic_DNA"/>
</dbReference>
<feature type="transmembrane region" description="Helical" evidence="8">
    <location>
        <begin position="6"/>
        <end position="25"/>
    </location>
</feature>
<gene>
    <name evidence="9" type="ORF">KVT40_006322</name>
</gene>
<evidence type="ECO:0000256" key="2">
    <source>
        <dbReference type="ARBA" id="ARBA00010617"/>
    </source>
</evidence>
<dbReference type="GO" id="GO:0020037">
    <property type="term" value="F:heme binding"/>
    <property type="evidence" value="ECO:0007669"/>
    <property type="project" value="InterPro"/>
</dbReference>